<comment type="caution">
    <text evidence="1">The sequence shown here is derived from an EMBL/GenBank/DDBJ whole genome shotgun (WGS) entry which is preliminary data.</text>
</comment>
<protein>
    <submittedName>
        <fullName evidence="1">YbaB/EbfC family nucleoid-associated protein</fullName>
    </submittedName>
</protein>
<dbReference type="Proteomes" id="UP001596074">
    <property type="component" value="Unassembled WGS sequence"/>
</dbReference>
<name>A0ABW1A8L1_9ACTN</name>
<accession>A0ABW1A8L1</accession>
<dbReference type="RefSeq" id="WP_378287413.1">
    <property type="nucleotide sequence ID" value="NZ_JBHSON010000070.1"/>
</dbReference>
<evidence type="ECO:0000313" key="2">
    <source>
        <dbReference type="Proteomes" id="UP001596074"/>
    </source>
</evidence>
<reference evidence="2" key="1">
    <citation type="journal article" date="2019" name="Int. J. Syst. Evol. Microbiol.">
        <title>The Global Catalogue of Microorganisms (GCM) 10K type strain sequencing project: providing services to taxonomists for standard genome sequencing and annotation.</title>
        <authorList>
            <consortium name="The Broad Institute Genomics Platform"/>
            <consortium name="The Broad Institute Genome Sequencing Center for Infectious Disease"/>
            <person name="Wu L."/>
            <person name="Ma J."/>
        </authorList>
    </citation>
    <scope>NUCLEOTIDE SEQUENCE [LARGE SCALE GENOMIC DNA]</scope>
    <source>
        <strain evidence="2">KCTC 42087</strain>
    </source>
</reference>
<dbReference type="InterPro" id="IPR004401">
    <property type="entry name" value="YbaB/EbfC"/>
</dbReference>
<proteinExistence type="predicted"/>
<evidence type="ECO:0000313" key="1">
    <source>
        <dbReference type="EMBL" id="MFC5751496.1"/>
    </source>
</evidence>
<organism evidence="1 2">
    <name type="scientific">Actinomadura rugatobispora</name>
    <dbReference type="NCBI Taxonomy" id="1994"/>
    <lineage>
        <taxon>Bacteria</taxon>
        <taxon>Bacillati</taxon>
        <taxon>Actinomycetota</taxon>
        <taxon>Actinomycetes</taxon>
        <taxon>Streptosporangiales</taxon>
        <taxon>Thermomonosporaceae</taxon>
        <taxon>Actinomadura</taxon>
    </lineage>
</organism>
<sequence>MFDLNPANFRIEDLERVMHQADELMKRLGESNDEMAEMVGEGESKDGLLRATVDSGGRLKSIDINPRAMRLDSTALAEGLTEAIQAAQDDAVNRSEGMVTELLAAYGLPTDPDTGDVSDQISTVTEAAQRRFRQNHDELNEVRRNIP</sequence>
<keyword evidence="2" id="KW-1185">Reference proteome</keyword>
<dbReference type="EMBL" id="JBHSON010000070">
    <property type="protein sequence ID" value="MFC5751496.1"/>
    <property type="molecule type" value="Genomic_DNA"/>
</dbReference>
<dbReference type="Gene3D" id="3.30.1310.10">
    <property type="entry name" value="Nucleoid-associated protein YbaB-like domain"/>
    <property type="match status" value="1"/>
</dbReference>
<dbReference type="InterPro" id="IPR036894">
    <property type="entry name" value="YbaB-like_sf"/>
</dbReference>
<dbReference type="SUPFAM" id="SSF82607">
    <property type="entry name" value="YbaB-like"/>
    <property type="match status" value="1"/>
</dbReference>
<dbReference type="Pfam" id="PF02575">
    <property type="entry name" value="YbaB_DNA_bd"/>
    <property type="match status" value="1"/>
</dbReference>
<gene>
    <name evidence="1" type="ORF">ACFPZN_38260</name>
</gene>